<dbReference type="SUPFAM" id="SSF52540">
    <property type="entry name" value="P-loop containing nucleoside triphosphate hydrolases"/>
    <property type="match status" value="1"/>
</dbReference>
<sequence>MAVRATAEQEAACEAFAAGLDLALVAGAGTGKTSTLVMMGSATRRRGLYVAFNKPIAEEARSRFGRNVECRTSHSLAHRAVGRRFQDRLDASRHMPLKRTAQLLGLDRDLAVGKRRLKATTQARLVMEMVRRFCYSTDEQVAARHLGPVNGLDDQGAQYLAQVLLGRARWAWDDICSPGGSLPFQHDHYLKMWALTRPRLSADFVLLDEAQDTNPVLEELFLAQDAQRVCVGDPAQQIYDWRHAKDIMSGFPGQRLELTQSFRFGPAIAEVANRWLRAAASRMQLTGHAGGTSGLGQVEVPDAVLCRGNADALAEVLRFLEEGVPVALVGGGTPLWKIAEAAIDLQAGRRTSHHELFLFSSWGEVQEYAEQDSAAAELKAIVELVDTYGPQQIISAVKRMVDEDQARVVVSTVHKAKGREWQRVRIGGGFAPEAGEASGRGLHPAEARLIYVAVTRAREVLDTSGIRWAEARIQHAAQVSVTHTPDGVPLAALPLTGQLQYPRSPMSVFLERHLPRTDQVVSSYLRWSRGLPPAVQPMDERRPDYAALGRTIDYRLRLSLGSGPGDAVTAGIALLGSGLAVEGAPSFDVRRALHTAGSELLDRLLAHLNGMHRLGEEELTRLCHVAGFYEAVYRNGVFSRRRNLLALADARTTLNHLIAAVPAYVVEDIAEQVDLADKPFAPFRQLPVGRRVCGPVFAGSSDLGGADADFIVGGLLIDCKATSRPHTIHRSAVQQLAGYLLLDYDDTYGIDRVGLYLSRQGSLITWRVPDFLNALGSRLPLPKLRTLLRHDLRRAEQAVPSGSGGRDV</sequence>
<dbReference type="Proteomes" id="UP001595855">
    <property type="component" value="Unassembled WGS sequence"/>
</dbReference>
<evidence type="ECO:0000256" key="8">
    <source>
        <dbReference type="ARBA" id="ARBA00048988"/>
    </source>
</evidence>
<evidence type="ECO:0000313" key="12">
    <source>
        <dbReference type="Proteomes" id="UP001595855"/>
    </source>
</evidence>
<name>A0ABV9X6E6_9ACTN</name>
<keyword evidence="12" id="KW-1185">Reference proteome</keyword>
<dbReference type="Gene3D" id="3.40.50.300">
    <property type="entry name" value="P-loop containing nucleotide triphosphate hydrolases"/>
    <property type="match status" value="2"/>
</dbReference>
<reference evidence="12" key="1">
    <citation type="journal article" date="2019" name="Int. J. Syst. Evol. Microbiol.">
        <title>The Global Catalogue of Microorganisms (GCM) 10K type strain sequencing project: providing services to taxonomists for standard genome sequencing and annotation.</title>
        <authorList>
            <consortium name="The Broad Institute Genomics Platform"/>
            <consortium name="The Broad Institute Genome Sequencing Center for Infectious Disease"/>
            <person name="Wu L."/>
            <person name="Ma J."/>
        </authorList>
    </citation>
    <scope>NUCLEOTIDE SEQUENCE [LARGE SCALE GENOMIC DNA]</scope>
    <source>
        <strain evidence="12">CGMCC 4.1542</strain>
    </source>
</reference>
<dbReference type="PROSITE" id="PS51198">
    <property type="entry name" value="UVRD_HELICASE_ATP_BIND"/>
    <property type="match status" value="1"/>
</dbReference>
<keyword evidence="1 9" id="KW-0547">Nucleotide-binding</keyword>
<dbReference type="RefSeq" id="WP_344505117.1">
    <property type="nucleotide sequence ID" value="NZ_BAAATN010000022.1"/>
</dbReference>
<organism evidence="11 12">
    <name type="scientific">Streptomyces lienomycini</name>
    <dbReference type="NCBI Taxonomy" id="284035"/>
    <lineage>
        <taxon>Bacteria</taxon>
        <taxon>Bacillati</taxon>
        <taxon>Actinomycetota</taxon>
        <taxon>Actinomycetes</taxon>
        <taxon>Kitasatosporales</taxon>
        <taxon>Streptomycetaceae</taxon>
        <taxon>Streptomyces</taxon>
    </lineage>
</organism>
<dbReference type="EMBL" id="JBHSJO010000003">
    <property type="protein sequence ID" value="MFC5020343.1"/>
    <property type="molecule type" value="Genomic_DNA"/>
</dbReference>
<dbReference type="Pfam" id="PF13361">
    <property type="entry name" value="UvrD_C"/>
    <property type="match status" value="1"/>
</dbReference>
<evidence type="ECO:0000313" key="11">
    <source>
        <dbReference type="EMBL" id="MFC5020343.1"/>
    </source>
</evidence>
<evidence type="ECO:0000256" key="1">
    <source>
        <dbReference type="ARBA" id="ARBA00022741"/>
    </source>
</evidence>
<comment type="catalytic activity">
    <reaction evidence="8">
        <text>ATP + H2O = ADP + phosphate + H(+)</text>
        <dbReference type="Rhea" id="RHEA:13065"/>
        <dbReference type="ChEBI" id="CHEBI:15377"/>
        <dbReference type="ChEBI" id="CHEBI:15378"/>
        <dbReference type="ChEBI" id="CHEBI:30616"/>
        <dbReference type="ChEBI" id="CHEBI:43474"/>
        <dbReference type="ChEBI" id="CHEBI:456216"/>
        <dbReference type="EC" id="5.6.2.4"/>
    </reaction>
</comment>
<comment type="caution">
    <text evidence="11">The sequence shown here is derived from an EMBL/GenBank/DDBJ whole genome shotgun (WGS) entry which is preliminary data.</text>
</comment>
<evidence type="ECO:0000259" key="10">
    <source>
        <dbReference type="PROSITE" id="PS51198"/>
    </source>
</evidence>
<accession>A0ABV9X6E6</accession>
<dbReference type="PANTHER" id="PTHR11070">
    <property type="entry name" value="UVRD / RECB / PCRA DNA HELICASE FAMILY MEMBER"/>
    <property type="match status" value="1"/>
</dbReference>
<dbReference type="EC" id="5.6.2.4" evidence="7"/>
<feature type="domain" description="UvrD-like helicase ATP-binding" evidence="10">
    <location>
        <begin position="5"/>
        <end position="265"/>
    </location>
</feature>
<protein>
    <recommendedName>
        <fullName evidence="7">DNA 3'-5' helicase</fullName>
        <ecNumber evidence="7">5.6.2.4</ecNumber>
    </recommendedName>
</protein>
<keyword evidence="3 9" id="KW-0347">Helicase</keyword>
<dbReference type="InterPro" id="IPR014017">
    <property type="entry name" value="DNA_helicase_UvrD-like_C"/>
</dbReference>
<keyword evidence="2 9" id="KW-0378">Hydrolase</keyword>
<evidence type="ECO:0000256" key="2">
    <source>
        <dbReference type="ARBA" id="ARBA00022801"/>
    </source>
</evidence>
<dbReference type="PANTHER" id="PTHR11070:SF30">
    <property type="entry name" value="F-BOX DNA HELICASE 1"/>
    <property type="match status" value="1"/>
</dbReference>
<evidence type="ECO:0000256" key="5">
    <source>
        <dbReference type="ARBA" id="ARBA00023235"/>
    </source>
</evidence>
<keyword evidence="5" id="KW-0413">Isomerase</keyword>
<evidence type="ECO:0000256" key="7">
    <source>
        <dbReference type="ARBA" id="ARBA00034808"/>
    </source>
</evidence>
<evidence type="ECO:0000256" key="3">
    <source>
        <dbReference type="ARBA" id="ARBA00022806"/>
    </source>
</evidence>
<gene>
    <name evidence="11" type="ORF">ACFPRC_36630</name>
</gene>
<evidence type="ECO:0000256" key="4">
    <source>
        <dbReference type="ARBA" id="ARBA00022840"/>
    </source>
</evidence>
<dbReference type="Pfam" id="PF00580">
    <property type="entry name" value="UvrD-helicase"/>
    <property type="match status" value="1"/>
</dbReference>
<feature type="binding site" evidence="9">
    <location>
        <begin position="26"/>
        <end position="33"/>
    </location>
    <ligand>
        <name>ATP</name>
        <dbReference type="ChEBI" id="CHEBI:30616"/>
    </ligand>
</feature>
<dbReference type="InterPro" id="IPR027417">
    <property type="entry name" value="P-loop_NTPase"/>
</dbReference>
<dbReference type="InterPro" id="IPR014016">
    <property type="entry name" value="UvrD-like_ATP-bd"/>
</dbReference>
<evidence type="ECO:0000256" key="9">
    <source>
        <dbReference type="PROSITE-ProRule" id="PRU00560"/>
    </source>
</evidence>
<evidence type="ECO:0000256" key="6">
    <source>
        <dbReference type="ARBA" id="ARBA00034617"/>
    </source>
</evidence>
<keyword evidence="4 9" id="KW-0067">ATP-binding</keyword>
<dbReference type="InterPro" id="IPR000212">
    <property type="entry name" value="DNA_helicase_UvrD/REP"/>
</dbReference>
<proteinExistence type="predicted"/>
<comment type="catalytic activity">
    <reaction evidence="6">
        <text>Couples ATP hydrolysis with the unwinding of duplex DNA by translocating in the 3'-5' direction.</text>
        <dbReference type="EC" id="5.6.2.4"/>
    </reaction>
</comment>